<sequence length="552" mass="60733">MSDDSLPPFLATSPPPVAPPSSARIRALYASTSTQRSANPTGYAANSQWWAGVIEETLRTGWVNGEDGDRLVVRVDESLLARFEDEQGRRPKGIGGVVENLATTAPPILHPLPHFQSSLTPLHAPASLTSRFIGRPLWWAVSQLNPFGSSGEKMEKEETLWARYGKGKEYVHMPLLEQSAAAFTAHIAKNPILSYTASIFDLDSFRKEYGQACFPISTSKKLPAGRHELSSRDIEILIKWLTRDCGELVSDGTIIKVLEADQSPADHPISEADRGVISVLNAQRRVEKQVLGIEAQIAQSHEKAKKHLASGQKNIALSYLRSKKQLEDLLAKRVASAEQLGAVIRSIDQARGDAEIMAAYETSTSTIRSVLSDPSLSPDRIAETTDALADAMADQEEIDQAVRIGGELAMGSRRVVEVDEDELAAELADLAEEEKAEQEREREREQARAKEREEAKRSAESATKQADVERKLASASASASKASSSSSSTEPAFVQQEKPESRSKIATGSSEKAKDEARRKQVYDDAQERKEAERRRSEEEVLRKEERRIAAE</sequence>
<dbReference type="GO" id="GO:0032511">
    <property type="term" value="P:late endosome to vacuole transport via multivesicular body sorting pathway"/>
    <property type="evidence" value="ECO:0007669"/>
    <property type="project" value="TreeGrafter"/>
</dbReference>
<feature type="compositionally biased region" description="Low complexity" evidence="1">
    <location>
        <begin position="473"/>
        <end position="488"/>
    </location>
</feature>
<dbReference type="PANTHER" id="PTHR22761">
    <property type="entry name" value="CHARGED MULTIVESICULAR BODY PROTEIN"/>
    <property type="match status" value="1"/>
</dbReference>
<accession>A0A1B9GRN3</accession>
<organism evidence="2 3">
    <name type="scientific">Kwoniella heveanensis BCC8398</name>
    <dbReference type="NCBI Taxonomy" id="1296120"/>
    <lineage>
        <taxon>Eukaryota</taxon>
        <taxon>Fungi</taxon>
        <taxon>Dikarya</taxon>
        <taxon>Basidiomycota</taxon>
        <taxon>Agaricomycotina</taxon>
        <taxon>Tremellomycetes</taxon>
        <taxon>Tremellales</taxon>
        <taxon>Cryptococcaceae</taxon>
        <taxon>Kwoniella</taxon>
    </lineage>
</organism>
<feature type="region of interest" description="Disordered" evidence="1">
    <location>
        <begin position="1"/>
        <end position="20"/>
    </location>
</feature>
<dbReference type="InterPro" id="IPR005024">
    <property type="entry name" value="Snf7_fam"/>
</dbReference>
<reference evidence="3" key="2">
    <citation type="submission" date="2013-12" db="EMBL/GenBank/DDBJ databases">
        <title>Evolution of pathogenesis and genome organization in the Tremellales.</title>
        <authorList>
            <person name="Cuomo C."/>
            <person name="Litvintseva A."/>
            <person name="Heitman J."/>
            <person name="Chen Y."/>
            <person name="Sun S."/>
            <person name="Springer D."/>
            <person name="Dromer F."/>
            <person name="Young S."/>
            <person name="Zeng Q."/>
            <person name="Chapman S."/>
            <person name="Gujja S."/>
            <person name="Saif S."/>
            <person name="Birren B."/>
        </authorList>
    </citation>
    <scope>NUCLEOTIDE SEQUENCE [LARGE SCALE GENOMIC DNA]</scope>
    <source>
        <strain evidence="3">BCC8398</strain>
    </source>
</reference>
<proteinExistence type="predicted"/>
<name>A0A1B9GRN3_9TREE</name>
<dbReference type="EMBL" id="KI669503">
    <property type="protein sequence ID" value="OCF33730.1"/>
    <property type="molecule type" value="Genomic_DNA"/>
</dbReference>
<protein>
    <submittedName>
        <fullName evidence="2">Charged multivesicular body protein 7</fullName>
    </submittedName>
</protein>
<dbReference type="GO" id="GO:0009898">
    <property type="term" value="C:cytoplasmic side of plasma membrane"/>
    <property type="evidence" value="ECO:0007669"/>
    <property type="project" value="TreeGrafter"/>
</dbReference>
<feature type="compositionally biased region" description="Basic and acidic residues" evidence="1">
    <location>
        <begin position="511"/>
        <end position="552"/>
    </location>
</feature>
<dbReference type="GO" id="GO:0006900">
    <property type="term" value="P:vesicle budding from membrane"/>
    <property type="evidence" value="ECO:0007669"/>
    <property type="project" value="TreeGrafter"/>
</dbReference>
<dbReference type="Pfam" id="PF03357">
    <property type="entry name" value="Snf7"/>
    <property type="match status" value="1"/>
</dbReference>
<dbReference type="GO" id="GO:0005771">
    <property type="term" value="C:multivesicular body"/>
    <property type="evidence" value="ECO:0007669"/>
    <property type="project" value="TreeGrafter"/>
</dbReference>
<keyword evidence="3" id="KW-1185">Reference proteome</keyword>
<evidence type="ECO:0000313" key="2">
    <source>
        <dbReference type="EMBL" id="OCF33730.1"/>
    </source>
</evidence>
<feature type="compositionally biased region" description="Low complexity" evidence="1">
    <location>
        <begin position="1"/>
        <end position="12"/>
    </location>
</feature>
<dbReference type="AlphaFoldDB" id="A0A1B9GRN3"/>
<evidence type="ECO:0000313" key="3">
    <source>
        <dbReference type="Proteomes" id="UP000092666"/>
    </source>
</evidence>
<feature type="compositionally biased region" description="Basic and acidic residues" evidence="1">
    <location>
        <begin position="437"/>
        <end position="459"/>
    </location>
</feature>
<dbReference type="Proteomes" id="UP000092666">
    <property type="component" value="Unassembled WGS sequence"/>
</dbReference>
<reference evidence="2 3" key="1">
    <citation type="submission" date="2013-07" db="EMBL/GenBank/DDBJ databases">
        <title>The Genome Sequence of Cryptococcus heveanensis BCC8398.</title>
        <authorList>
            <consortium name="The Broad Institute Genome Sequencing Platform"/>
            <person name="Cuomo C."/>
            <person name="Litvintseva A."/>
            <person name="Chen Y."/>
            <person name="Heitman J."/>
            <person name="Sun S."/>
            <person name="Springer D."/>
            <person name="Dromer F."/>
            <person name="Young S.K."/>
            <person name="Zeng Q."/>
            <person name="Gargeya S."/>
            <person name="Fitzgerald M."/>
            <person name="Abouelleil A."/>
            <person name="Alvarado L."/>
            <person name="Berlin A.M."/>
            <person name="Chapman S.B."/>
            <person name="Dewar J."/>
            <person name="Goldberg J."/>
            <person name="Griggs A."/>
            <person name="Gujja S."/>
            <person name="Hansen M."/>
            <person name="Howarth C."/>
            <person name="Imamovic A."/>
            <person name="Larimer J."/>
            <person name="McCowan C."/>
            <person name="Murphy C."/>
            <person name="Pearson M."/>
            <person name="Priest M."/>
            <person name="Roberts A."/>
            <person name="Saif S."/>
            <person name="Shea T."/>
            <person name="Sykes S."/>
            <person name="Wortman J."/>
            <person name="Nusbaum C."/>
            <person name="Birren B."/>
        </authorList>
    </citation>
    <scope>NUCLEOTIDE SEQUENCE [LARGE SCALE GENOMIC DNA]</scope>
    <source>
        <strain evidence="2 3">BCC8398</strain>
    </source>
</reference>
<dbReference type="Gene3D" id="6.10.140.1230">
    <property type="match status" value="1"/>
</dbReference>
<dbReference type="STRING" id="1296120.A0A1B9GRN3"/>
<feature type="region of interest" description="Disordered" evidence="1">
    <location>
        <begin position="431"/>
        <end position="552"/>
    </location>
</feature>
<gene>
    <name evidence="2" type="ORF">I316_04442</name>
</gene>
<evidence type="ECO:0000256" key="1">
    <source>
        <dbReference type="SAM" id="MobiDB-lite"/>
    </source>
</evidence>
<dbReference type="OrthoDB" id="10250120at2759"/>
<dbReference type="GO" id="GO:0000815">
    <property type="term" value="C:ESCRT III complex"/>
    <property type="evidence" value="ECO:0007669"/>
    <property type="project" value="TreeGrafter"/>
</dbReference>
<dbReference type="PANTHER" id="PTHR22761:SF96">
    <property type="entry name" value="BCDNA.GH08385"/>
    <property type="match status" value="1"/>
</dbReference>